<dbReference type="KEGG" id="vei:Veis_0845"/>
<evidence type="ECO:0000313" key="1">
    <source>
        <dbReference type="EMBL" id="ABM56625.1"/>
    </source>
</evidence>
<proteinExistence type="predicted"/>
<dbReference type="AlphaFoldDB" id="A1WG68"/>
<evidence type="ECO:0000313" key="2">
    <source>
        <dbReference type="Proteomes" id="UP000000374"/>
    </source>
</evidence>
<protein>
    <submittedName>
        <fullName evidence="1">Uncharacterized protein</fullName>
    </submittedName>
</protein>
<dbReference type="STRING" id="391735.Veis_0845"/>
<dbReference type="EMBL" id="CP000542">
    <property type="protein sequence ID" value="ABM56625.1"/>
    <property type="molecule type" value="Genomic_DNA"/>
</dbReference>
<name>A1WG68_VEREI</name>
<accession>A1WG68</accession>
<sequence length="100" mass="10874">MRIMQIHVGIHQRHGAVPTLRRAKAETMAAQRGADPGAAWVSEPANARACGKKDGRWPAWAVRPTRPGAARRVHRLTGRAIDDLFDAGHWIPGLGANDRG</sequence>
<gene>
    <name evidence="1" type="ordered locus">Veis_0845</name>
</gene>
<keyword evidence="2" id="KW-1185">Reference proteome</keyword>
<reference evidence="2" key="1">
    <citation type="submission" date="2006-12" db="EMBL/GenBank/DDBJ databases">
        <title>Complete sequence of chromosome 1 of Verminephrobacter eiseniae EF01-2.</title>
        <authorList>
            <person name="Copeland A."/>
            <person name="Lucas S."/>
            <person name="Lapidus A."/>
            <person name="Barry K."/>
            <person name="Detter J.C."/>
            <person name="Glavina del Rio T."/>
            <person name="Dalin E."/>
            <person name="Tice H."/>
            <person name="Pitluck S."/>
            <person name="Chertkov O."/>
            <person name="Brettin T."/>
            <person name="Bruce D."/>
            <person name="Han C."/>
            <person name="Tapia R."/>
            <person name="Gilna P."/>
            <person name="Schmutz J."/>
            <person name="Larimer F."/>
            <person name="Land M."/>
            <person name="Hauser L."/>
            <person name="Kyrpides N."/>
            <person name="Kim E."/>
            <person name="Stahl D."/>
            <person name="Richardson P."/>
        </authorList>
    </citation>
    <scope>NUCLEOTIDE SEQUENCE [LARGE SCALE GENOMIC DNA]</scope>
    <source>
        <strain evidence="2">EF01-2</strain>
    </source>
</reference>
<organism evidence="1 2">
    <name type="scientific">Verminephrobacter eiseniae (strain EF01-2)</name>
    <dbReference type="NCBI Taxonomy" id="391735"/>
    <lineage>
        <taxon>Bacteria</taxon>
        <taxon>Pseudomonadati</taxon>
        <taxon>Pseudomonadota</taxon>
        <taxon>Betaproteobacteria</taxon>
        <taxon>Burkholderiales</taxon>
        <taxon>Comamonadaceae</taxon>
        <taxon>Verminephrobacter</taxon>
    </lineage>
</organism>
<dbReference type="HOGENOM" id="CLU_2304855_0_0_4"/>
<dbReference type="Proteomes" id="UP000000374">
    <property type="component" value="Chromosome"/>
</dbReference>